<evidence type="ECO:0000259" key="13">
    <source>
        <dbReference type="PROSITE" id="PS50885"/>
    </source>
</evidence>
<evidence type="ECO:0000256" key="4">
    <source>
        <dbReference type="ARBA" id="ARBA00022553"/>
    </source>
</evidence>
<dbReference type="PRINTS" id="PR00344">
    <property type="entry name" value="BCTRLSENSOR"/>
</dbReference>
<dbReference type="SUPFAM" id="SSF47384">
    <property type="entry name" value="Homodimeric domain of signal transducing histidine kinase"/>
    <property type="match status" value="1"/>
</dbReference>
<feature type="transmembrane region" description="Helical" evidence="11">
    <location>
        <begin position="12"/>
        <end position="37"/>
    </location>
</feature>
<dbReference type="InterPro" id="IPR003661">
    <property type="entry name" value="HisK_dim/P_dom"/>
</dbReference>
<keyword evidence="6 11" id="KW-0812">Transmembrane</keyword>
<dbReference type="InterPro" id="IPR003660">
    <property type="entry name" value="HAMP_dom"/>
</dbReference>
<accession>A0ABW0SDX1</accession>
<dbReference type="PANTHER" id="PTHR45436">
    <property type="entry name" value="SENSOR HISTIDINE KINASE YKOH"/>
    <property type="match status" value="1"/>
</dbReference>
<dbReference type="InterPro" id="IPR005467">
    <property type="entry name" value="His_kinase_dom"/>
</dbReference>
<dbReference type="CDD" id="cd06225">
    <property type="entry name" value="HAMP"/>
    <property type="match status" value="1"/>
</dbReference>
<dbReference type="Pfam" id="PF02518">
    <property type="entry name" value="HATPase_c"/>
    <property type="match status" value="1"/>
</dbReference>
<dbReference type="RefSeq" id="WP_209842189.1">
    <property type="nucleotide sequence ID" value="NZ_JAGGJP010000014.1"/>
</dbReference>
<dbReference type="InterPro" id="IPR004358">
    <property type="entry name" value="Sig_transdc_His_kin-like_C"/>
</dbReference>
<keyword evidence="9" id="KW-0902">Two-component regulatory system</keyword>
<dbReference type="Gene3D" id="1.10.287.130">
    <property type="match status" value="1"/>
</dbReference>
<evidence type="ECO:0000256" key="7">
    <source>
        <dbReference type="ARBA" id="ARBA00022777"/>
    </source>
</evidence>
<evidence type="ECO:0000256" key="6">
    <source>
        <dbReference type="ARBA" id="ARBA00022692"/>
    </source>
</evidence>
<dbReference type="EC" id="2.7.13.3" evidence="3"/>
<keyword evidence="10 11" id="KW-0472">Membrane</keyword>
<protein>
    <recommendedName>
        <fullName evidence="3">histidine kinase</fullName>
        <ecNumber evidence="3">2.7.13.3</ecNumber>
    </recommendedName>
</protein>
<dbReference type="EMBL" id="JBHSNA010000011">
    <property type="protein sequence ID" value="MFC5567130.1"/>
    <property type="molecule type" value="Genomic_DNA"/>
</dbReference>
<keyword evidence="5" id="KW-0808">Transferase</keyword>
<keyword evidence="8 11" id="KW-1133">Transmembrane helix</keyword>
<feature type="transmembrane region" description="Helical" evidence="11">
    <location>
        <begin position="151"/>
        <end position="175"/>
    </location>
</feature>
<keyword evidence="15" id="KW-1185">Reference proteome</keyword>
<dbReference type="GO" id="GO:0005524">
    <property type="term" value="F:ATP binding"/>
    <property type="evidence" value="ECO:0007669"/>
    <property type="project" value="UniProtKB-KW"/>
</dbReference>
<dbReference type="InterPro" id="IPR036097">
    <property type="entry name" value="HisK_dim/P_sf"/>
</dbReference>
<evidence type="ECO:0000256" key="2">
    <source>
        <dbReference type="ARBA" id="ARBA00004370"/>
    </source>
</evidence>
<dbReference type="InterPro" id="IPR036890">
    <property type="entry name" value="HATPase_C_sf"/>
</dbReference>
<keyword evidence="14" id="KW-0067">ATP-binding</keyword>
<evidence type="ECO:0000313" key="15">
    <source>
        <dbReference type="Proteomes" id="UP001596056"/>
    </source>
</evidence>
<dbReference type="SMART" id="SM00388">
    <property type="entry name" value="HisKA"/>
    <property type="match status" value="1"/>
</dbReference>
<dbReference type="PANTHER" id="PTHR45436:SF8">
    <property type="entry name" value="HISTIDINE KINASE"/>
    <property type="match status" value="1"/>
</dbReference>
<evidence type="ECO:0000313" key="14">
    <source>
        <dbReference type="EMBL" id="MFC5567130.1"/>
    </source>
</evidence>
<keyword evidence="4" id="KW-0597">Phosphoprotein</keyword>
<reference evidence="15" key="1">
    <citation type="journal article" date="2019" name="Int. J. Syst. Evol. Microbiol.">
        <title>The Global Catalogue of Microorganisms (GCM) 10K type strain sequencing project: providing services to taxonomists for standard genome sequencing and annotation.</title>
        <authorList>
            <consortium name="The Broad Institute Genomics Platform"/>
            <consortium name="The Broad Institute Genome Sequencing Center for Infectious Disease"/>
            <person name="Wu L."/>
            <person name="Ma J."/>
        </authorList>
    </citation>
    <scope>NUCLEOTIDE SEQUENCE [LARGE SCALE GENOMIC DNA]</scope>
    <source>
        <strain evidence="15">KACC 11588</strain>
    </source>
</reference>
<dbReference type="SMART" id="SM00304">
    <property type="entry name" value="HAMP"/>
    <property type="match status" value="1"/>
</dbReference>
<evidence type="ECO:0000256" key="1">
    <source>
        <dbReference type="ARBA" id="ARBA00000085"/>
    </source>
</evidence>
<evidence type="ECO:0000256" key="11">
    <source>
        <dbReference type="SAM" id="Phobius"/>
    </source>
</evidence>
<sequence length="450" mass="46724">MRPADLLGRTSVQLALAFALLLIAAFALAGVVAWSLIRQDLGAQADRRILQTWQTIAAEADDGSAELIAGVEEQLAAISDLSTGIWLGDASGARLAGNLPRFDGPSGWSDLSPGALGLSDGFPYRLYARNVGSHLLVVGSANADIHEMGEIVAGALGWASVAALIVALAGGAALAGGIQARIERMETTLDRVGEGDLAARVPVEGRGDLARLGRGINAAVMRLEGLVEGMRQVSTDIAHDLRTPLGRLRMRLEEAAAQAPEGSPLATGLLDALEESDAIDATFAGLLRIAQIEAGARRARFAPLDLAAVLDRIVEAYAGVAEDQGKTLALGPSGLSPVIGDEELLLQLFANLVENALRHGPPGTAIVCGLSHEAGRTTATVRDTGPGIPSSERERVLRRLYRMEASRTSPGTGLGLALVKAVADLHGAELTLGDADPGLLVTLRFPKAGF</sequence>
<organism evidence="14 15">
    <name type="scientific">Rubellimicrobium aerolatum</name>
    <dbReference type="NCBI Taxonomy" id="490979"/>
    <lineage>
        <taxon>Bacteria</taxon>
        <taxon>Pseudomonadati</taxon>
        <taxon>Pseudomonadota</taxon>
        <taxon>Alphaproteobacteria</taxon>
        <taxon>Rhodobacterales</taxon>
        <taxon>Roseobacteraceae</taxon>
        <taxon>Rubellimicrobium</taxon>
    </lineage>
</organism>
<comment type="subcellular location">
    <subcellularLocation>
        <location evidence="2">Membrane</location>
    </subcellularLocation>
</comment>
<evidence type="ECO:0000256" key="5">
    <source>
        <dbReference type="ARBA" id="ARBA00022679"/>
    </source>
</evidence>
<dbReference type="InterPro" id="IPR050428">
    <property type="entry name" value="TCS_sensor_his_kinase"/>
</dbReference>
<evidence type="ECO:0000256" key="3">
    <source>
        <dbReference type="ARBA" id="ARBA00012438"/>
    </source>
</evidence>
<evidence type="ECO:0000256" key="9">
    <source>
        <dbReference type="ARBA" id="ARBA00023012"/>
    </source>
</evidence>
<dbReference type="Gene3D" id="3.30.565.10">
    <property type="entry name" value="Histidine kinase-like ATPase, C-terminal domain"/>
    <property type="match status" value="1"/>
</dbReference>
<dbReference type="CDD" id="cd00082">
    <property type="entry name" value="HisKA"/>
    <property type="match status" value="1"/>
</dbReference>
<evidence type="ECO:0000256" key="10">
    <source>
        <dbReference type="ARBA" id="ARBA00023136"/>
    </source>
</evidence>
<evidence type="ECO:0000256" key="8">
    <source>
        <dbReference type="ARBA" id="ARBA00022989"/>
    </source>
</evidence>
<feature type="domain" description="Histidine kinase" evidence="12">
    <location>
        <begin position="236"/>
        <end position="449"/>
    </location>
</feature>
<dbReference type="PROSITE" id="PS50109">
    <property type="entry name" value="HIS_KIN"/>
    <property type="match status" value="1"/>
</dbReference>
<gene>
    <name evidence="14" type="ORF">ACFPOC_12000</name>
</gene>
<dbReference type="SUPFAM" id="SSF55874">
    <property type="entry name" value="ATPase domain of HSP90 chaperone/DNA topoisomerase II/histidine kinase"/>
    <property type="match status" value="1"/>
</dbReference>
<feature type="domain" description="HAMP" evidence="13">
    <location>
        <begin position="176"/>
        <end position="228"/>
    </location>
</feature>
<dbReference type="PROSITE" id="PS50885">
    <property type="entry name" value="HAMP"/>
    <property type="match status" value="1"/>
</dbReference>
<evidence type="ECO:0000259" key="12">
    <source>
        <dbReference type="PROSITE" id="PS50109"/>
    </source>
</evidence>
<keyword evidence="14" id="KW-0547">Nucleotide-binding</keyword>
<proteinExistence type="predicted"/>
<comment type="catalytic activity">
    <reaction evidence="1">
        <text>ATP + protein L-histidine = ADP + protein N-phospho-L-histidine.</text>
        <dbReference type="EC" id="2.7.13.3"/>
    </reaction>
</comment>
<dbReference type="Proteomes" id="UP001596056">
    <property type="component" value="Unassembled WGS sequence"/>
</dbReference>
<dbReference type="Pfam" id="PF00672">
    <property type="entry name" value="HAMP"/>
    <property type="match status" value="1"/>
</dbReference>
<comment type="caution">
    <text evidence="14">The sequence shown here is derived from an EMBL/GenBank/DDBJ whole genome shotgun (WGS) entry which is preliminary data.</text>
</comment>
<keyword evidence="7" id="KW-0418">Kinase</keyword>
<dbReference type="InterPro" id="IPR003594">
    <property type="entry name" value="HATPase_dom"/>
</dbReference>
<dbReference type="SMART" id="SM00387">
    <property type="entry name" value="HATPase_c"/>
    <property type="match status" value="1"/>
</dbReference>
<name>A0ABW0SDX1_9RHOB</name>